<evidence type="ECO:0000256" key="2">
    <source>
        <dbReference type="ARBA" id="ARBA00023125"/>
    </source>
</evidence>
<gene>
    <name evidence="5" type="ORF">METZ01_LOCUS305909</name>
</gene>
<dbReference type="PANTHER" id="PTHR30055">
    <property type="entry name" value="HTH-TYPE TRANSCRIPTIONAL REGULATOR RUTR"/>
    <property type="match status" value="1"/>
</dbReference>
<dbReference type="EMBL" id="UINC01096291">
    <property type="protein sequence ID" value="SVC53055.1"/>
    <property type="molecule type" value="Genomic_DNA"/>
</dbReference>
<evidence type="ECO:0000313" key="5">
    <source>
        <dbReference type="EMBL" id="SVC53055.1"/>
    </source>
</evidence>
<dbReference type="SUPFAM" id="SSF46689">
    <property type="entry name" value="Homeodomain-like"/>
    <property type="match status" value="1"/>
</dbReference>
<name>A0A382MY50_9ZZZZ</name>
<dbReference type="Pfam" id="PF00440">
    <property type="entry name" value="TetR_N"/>
    <property type="match status" value="1"/>
</dbReference>
<evidence type="ECO:0000256" key="1">
    <source>
        <dbReference type="ARBA" id="ARBA00023015"/>
    </source>
</evidence>
<dbReference type="GO" id="GO:0000976">
    <property type="term" value="F:transcription cis-regulatory region binding"/>
    <property type="evidence" value="ECO:0007669"/>
    <property type="project" value="TreeGrafter"/>
</dbReference>
<accession>A0A382MY50</accession>
<keyword evidence="1" id="KW-0805">Transcription regulation</keyword>
<dbReference type="PRINTS" id="PR00455">
    <property type="entry name" value="HTHTETR"/>
</dbReference>
<dbReference type="InterPro" id="IPR001647">
    <property type="entry name" value="HTH_TetR"/>
</dbReference>
<evidence type="ECO:0000259" key="4">
    <source>
        <dbReference type="PROSITE" id="PS50977"/>
    </source>
</evidence>
<proteinExistence type="predicted"/>
<dbReference type="Gene3D" id="1.10.357.10">
    <property type="entry name" value="Tetracycline Repressor, domain 2"/>
    <property type="match status" value="1"/>
</dbReference>
<sequence length="161" mass="18215">MTDRRTEIINTAIELIVDQGYSCLTMRALARDVGMKLASLQYHFKTTDELMRAVVNHIGDSYDRSFSAFRDRNEVITVRQMAGFILEDEAGKELCSDRLWPQLWAMQQVEPLVSELVEDIYKRYLGALEVSLRLAGSSKPRADALCLMSMLEGTTIFVGEG</sequence>
<keyword evidence="2" id="KW-0238">DNA-binding</keyword>
<evidence type="ECO:0000256" key="3">
    <source>
        <dbReference type="ARBA" id="ARBA00023163"/>
    </source>
</evidence>
<dbReference type="InterPro" id="IPR009057">
    <property type="entry name" value="Homeodomain-like_sf"/>
</dbReference>
<keyword evidence="3" id="KW-0804">Transcription</keyword>
<dbReference type="AlphaFoldDB" id="A0A382MY50"/>
<dbReference type="PROSITE" id="PS50977">
    <property type="entry name" value="HTH_TETR_2"/>
    <property type="match status" value="1"/>
</dbReference>
<dbReference type="InterPro" id="IPR050109">
    <property type="entry name" value="HTH-type_TetR-like_transc_reg"/>
</dbReference>
<protein>
    <recommendedName>
        <fullName evidence="4">HTH tetR-type domain-containing protein</fullName>
    </recommendedName>
</protein>
<feature type="domain" description="HTH tetR-type" evidence="4">
    <location>
        <begin position="2"/>
        <end position="62"/>
    </location>
</feature>
<reference evidence="5" key="1">
    <citation type="submission" date="2018-05" db="EMBL/GenBank/DDBJ databases">
        <authorList>
            <person name="Lanie J.A."/>
            <person name="Ng W.-L."/>
            <person name="Kazmierczak K.M."/>
            <person name="Andrzejewski T.M."/>
            <person name="Davidsen T.M."/>
            <person name="Wayne K.J."/>
            <person name="Tettelin H."/>
            <person name="Glass J.I."/>
            <person name="Rusch D."/>
            <person name="Podicherti R."/>
            <person name="Tsui H.-C.T."/>
            <person name="Winkler M.E."/>
        </authorList>
    </citation>
    <scope>NUCLEOTIDE SEQUENCE</scope>
</reference>
<dbReference type="PANTHER" id="PTHR30055:SF234">
    <property type="entry name" value="HTH-TYPE TRANSCRIPTIONAL REGULATOR BETI"/>
    <property type="match status" value="1"/>
</dbReference>
<organism evidence="5">
    <name type="scientific">marine metagenome</name>
    <dbReference type="NCBI Taxonomy" id="408172"/>
    <lineage>
        <taxon>unclassified sequences</taxon>
        <taxon>metagenomes</taxon>
        <taxon>ecological metagenomes</taxon>
    </lineage>
</organism>
<dbReference type="GO" id="GO:0003700">
    <property type="term" value="F:DNA-binding transcription factor activity"/>
    <property type="evidence" value="ECO:0007669"/>
    <property type="project" value="TreeGrafter"/>
</dbReference>
<feature type="non-terminal residue" evidence="5">
    <location>
        <position position="161"/>
    </location>
</feature>